<evidence type="ECO:0000313" key="2">
    <source>
        <dbReference type="Proteomes" id="UP001642360"/>
    </source>
</evidence>
<evidence type="ECO:0000313" key="1">
    <source>
        <dbReference type="EMBL" id="CAK9161699.1"/>
    </source>
</evidence>
<reference evidence="1 2" key="1">
    <citation type="submission" date="2024-02" db="EMBL/GenBank/DDBJ databases">
        <authorList>
            <person name="Vignale AGUSTIN F."/>
            <person name="Sosa J E."/>
            <person name="Modenutti C."/>
        </authorList>
    </citation>
    <scope>NUCLEOTIDE SEQUENCE [LARGE SCALE GENOMIC DNA]</scope>
</reference>
<dbReference type="Gene3D" id="3.40.50.150">
    <property type="entry name" value="Vaccinia Virus protein VP39"/>
    <property type="match status" value="1"/>
</dbReference>
<dbReference type="PANTHER" id="PTHR47548:SF1">
    <property type="entry name" value="S-ADENOSYL-L-METHIONINE-DEPENDENT METHYLTRANSFERASES SUPERFAMILY PROTEIN"/>
    <property type="match status" value="1"/>
</dbReference>
<dbReference type="AlphaFoldDB" id="A0ABC8SWY4"/>
<sequence>MVLTLIDYLYFSLSLKLKNEKRPWILRAREASVQIQSRTTQEEILSLPQTLIYISCGWESFKEDCISLLSSKAWHLDKAYGFNFFPGTKSIEVLAIFKRGSGVPVKKKKSGKKKKKSS</sequence>
<dbReference type="EMBL" id="CAUOFW020003725">
    <property type="protein sequence ID" value="CAK9161699.1"/>
    <property type="molecule type" value="Genomic_DNA"/>
</dbReference>
<gene>
    <name evidence="1" type="ORF">ILEXP_LOCUS30522</name>
</gene>
<dbReference type="Proteomes" id="UP001642360">
    <property type="component" value="Unassembled WGS sequence"/>
</dbReference>
<dbReference type="PANTHER" id="PTHR47548">
    <property type="entry name" value="BNAA06G32370D PROTEIN"/>
    <property type="match status" value="1"/>
</dbReference>
<name>A0ABC8SWY4_9AQUA</name>
<proteinExistence type="predicted"/>
<keyword evidence="2" id="KW-1185">Reference proteome</keyword>
<dbReference type="InterPro" id="IPR053304">
    <property type="entry name" value="RNA_M5U_MTase"/>
</dbReference>
<organism evidence="1 2">
    <name type="scientific">Ilex paraguariensis</name>
    <name type="common">yerba mate</name>
    <dbReference type="NCBI Taxonomy" id="185542"/>
    <lineage>
        <taxon>Eukaryota</taxon>
        <taxon>Viridiplantae</taxon>
        <taxon>Streptophyta</taxon>
        <taxon>Embryophyta</taxon>
        <taxon>Tracheophyta</taxon>
        <taxon>Spermatophyta</taxon>
        <taxon>Magnoliopsida</taxon>
        <taxon>eudicotyledons</taxon>
        <taxon>Gunneridae</taxon>
        <taxon>Pentapetalae</taxon>
        <taxon>asterids</taxon>
        <taxon>campanulids</taxon>
        <taxon>Aquifoliales</taxon>
        <taxon>Aquifoliaceae</taxon>
        <taxon>Ilex</taxon>
    </lineage>
</organism>
<comment type="caution">
    <text evidence="1">The sequence shown here is derived from an EMBL/GenBank/DDBJ whole genome shotgun (WGS) entry which is preliminary data.</text>
</comment>
<protein>
    <submittedName>
        <fullName evidence="1">Uncharacterized protein</fullName>
    </submittedName>
</protein>
<dbReference type="InterPro" id="IPR029063">
    <property type="entry name" value="SAM-dependent_MTases_sf"/>
</dbReference>
<accession>A0ABC8SWY4</accession>